<keyword evidence="3" id="KW-1185">Reference proteome</keyword>
<gene>
    <name evidence="2" type="ORF">EJC50_06875</name>
</gene>
<reference evidence="3" key="1">
    <citation type="submission" date="2018-12" db="EMBL/GenBank/DDBJ databases">
        <title>Genome sequence of Peanibacillus sp.</title>
        <authorList>
            <person name="Subramani G."/>
            <person name="Srinivasan S."/>
            <person name="Kim M.K."/>
        </authorList>
    </citation>
    <scope>NUCLEOTIDE SEQUENCE [LARGE SCALE GENOMIC DNA]</scope>
    <source>
        <strain evidence="3">18JY67-1</strain>
    </source>
</reference>
<name>A0A3S9A0W9_9BACL</name>
<dbReference type="AlphaFoldDB" id="A0A3S9A0W9"/>
<protein>
    <recommendedName>
        <fullName evidence="1">DUF4097 domain-containing protein</fullName>
    </recommendedName>
</protein>
<dbReference type="KEGG" id="palb:EJC50_06875"/>
<evidence type="ECO:0000259" key="1">
    <source>
        <dbReference type="Pfam" id="PF13349"/>
    </source>
</evidence>
<evidence type="ECO:0000313" key="3">
    <source>
        <dbReference type="Proteomes" id="UP000272528"/>
    </source>
</evidence>
<dbReference type="PANTHER" id="PTHR34094:SF1">
    <property type="entry name" value="PROTEIN FAM185A"/>
    <property type="match status" value="1"/>
</dbReference>
<proteinExistence type="predicted"/>
<organism evidence="2 3">
    <name type="scientific">Paenibacillus albus</name>
    <dbReference type="NCBI Taxonomy" id="2495582"/>
    <lineage>
        <taxon>Bacteria</taxon>
        <taxon>Bacillati</taxon>
        <taxon>Bacillota</taxon>
        <taxon>Bacilli</taxon>
        <taxon>Bacillales</taxon>
        <taxon>Paenibacillaceae</taxon>
        <taxon>Paenibacillus</taxon>
    </lineage>
</organism>
<evidence type="ECO:0000313" key="2">
    <source>
        <dbReference type="EMBL" id="AZN39413.1"/>
    </source>
</evidence>
<dbReference type="RefSeq" id="WP_126013964.1">
    <property type="nucleotide sequence ID" value="NZ_CP034437.1"/>
</dbReference>
<accession>A0A3S9A0W9</accession>
<dbReference type="Pfam" id="PF13349">
    <property type="entry name" value="DUF4097"/>
    <property type="match status" value="1"/>
</dbReference>
<dbReference type="InterPro" id="IPR025164">
    <property type="entry name" value="Toastrack_DUF4097"/>
</dbReference>
<dbReference type="Proteomes" id="UP000272528">
    <property type="component" value="Chromosome"/>
</dbReference>
<dbReference type="PANTHER" id="PTHR34094">
    <property type="match status" value="1"/>
</dbReference>
<dbReference type="OrthoDB" id="2653282at2"/>
<sequence length="315" mass="33626">MRNWVVIALILVVVGLIGAFGTSRGDFSFGTEKIDQQQWMEGDGVSEIVVKSGSMDVTVIPSSDQKIKAKLSGRASRKYRDKLKLTLERNGDQLNVTLEDKVGFTIGLNFRSVDLTLELPQQMYRKLVVDTGSGDAELKQVQADRIELDMGSGDVSLQELTAQAMIVDIGSGDMHATAITANESVELKANSGDVTVDGLKSKQLTVRTGSGNIELNDVDAAIKGEAHSGDIDLALDALNRAVDLETGSGDVSIMTSEQPQNAHITYSSGSGDLDNDWDGVKKMTDEDGRDNLVFGSGSIPVHVHTGSGDLDVGAR</sequence>
<feature type="domain" description="DUF4097" evidence="1">
    <location>
        <begin position="45"/>
        <end position="312"/>
    </location>
</feature>
<dbReference type="EMBL" id="CP034437">
    <property type="protein sequence ID" value="AZN39413.1"/>
    <property type="molecule type" value="Genomic_DNA"/>
</dbReference>
<dbReference type="Gene3D" id="2.160.20.120">
    <property type="match status" value="1"/>
</dbReference>